<dbReference type="EMBL" id="CAMPGE010029093">
    <property type="protein sequence ID" value="CAI2386570.1"/>
    <property type="molecule type" value="Genomic_DNA"/>
</dbReference>
<dbReference type="SUPFAM" id="SSF56059">
    <property type="entry name" value="Glutathione synthetase ATP-binding domain-like"/>
    <property type="match status" value="1"/>
</dbReference>
<dbReference type="PANTHER" id="PTHR12241">
    <property type="entry name" value="TUBULIN POLYGLUTAMYLASE"/>
    <property type="match status" value="1"/>
</dbReference>
<keyword evidence="3" id="KW-0067">ATP-binding</keyword>
<feature type="region of interest" description="Disordered" evidence="4">
    <location>
        <begin position="1"/>
        <end position="20"/>
    </location>
</feature>
<dbReference type="GO" id="GO:0036064">
    <property type="term" value="C:ciliary basal body"/>
    <property type="evidence" value="ECO:0007669"/>
    <property type="project" value="TreeGrafter"/>
</dbReference>
<keyword evidence="2" id="KW-0547">Nucleotide-binding</keyword>
<dbReference type="Pfam" id="PF03133">
    <property type="entry name" value="TTL"/>
    <property type="match status" value="1"/>
</dbReference>
<evidence type="ECO:0000256" key="2">
    <source>
        <dbReference type="ARBA" id="ARBA00022741"/>
    </source>
</evidence>
<evidence type="ECO:0000256" key="4">
    <source>
        <dbReference type="SAM" id="MobiDB-lite"/>
    </source>
</evidence>
<gene>
    <name evidence="5" type="ORF">ECRASSUSDP1_LOCUS28192</name>
</gene>
<comment type="caution">
    <text evidence="5">The sequence shown here is derived from an EMBL/GenBank/DDBJ whole genome shotgun (WGS) entry which is preliminary data.</text>
</comment>
<accession>A0AAD2DBF6</accession>
<dbReference type="InterPro" id="IPR004344">
    <property type="entry name" value="TTL/TTLL_fam"/>
</dbReference>
<name>A0AAD2DBF6_EUPCR</name>
<evidence type="ECO:0000256" key="1">
    <source>
        <dbReference type="ARBA" id="ARBA00022598"/>
    </source>
</evidence>
<evidence type="ECO:0000313" key="6">
    <source>
        <dbReference type="Proteomes" id="UP001295684"/>
    </source>
</evidence>
<dbReference type="GO" id="GO:0015631">
    <property type="term" value="F:tubulin binding"/>
    <property type="evidence" value="ECO:0007669"/>
    <property type="project" value="TreeGrafter"/>
</dbReference>
<evidence type="ECO:0000256" key="3">
    <source>
        <dbReference type="ARBA" id="ARBA00022840"/>
    </source>
</evidence>
<dbReference type="GO" id="GO:0070740">
    <property type="term" value="F:tubulin-glutamic acid ligase activity"/>
    <property type="evidence" value="ECO:0007669"/>
    <property type="project" value="TreeGrafter"/>
</dbReference>
<dbReference type="Gene3D" id="3.30.470.20">
    <property type="entry name" value="ATP-grasp fold, B domain"/>
    <property type="match status" value="1"/>
</dbReference>
<dbReference type="GO" id="GO:0000226">
    <property type="term" value="P:microtubule cytoskeleton organization"/>
    <property type="evidence" value="ECO:0007669"/>
    <property type="project" value="TreeGrafter"/>
</dbReference>
<sequence>MSNTHFPGSSSNSKPNRGKLIRSPYVTSQKFFLLNAFSKQKERPEPLRKTFGINGIARWNESIDNEVRRNSQNLADCIGIRKKIIYSETRKKRMVSRDIIKKSTTKTSFTNKIPKPKPKLQNKNSPEDKSKEINSVKSLNGTTKKCFSATKDGLTTGQAIKEIIKPAFNQEKVENGSKPTDNFRDPLSISKRRCNSTTESSCKVGLYQARITSRLNKISVKPKKKDKVIINLKYTQYDILAKVAEELGYKVTRTDKTEYDIIWFDLPPVANILAKLKNFQRINHFPGMSQVSNKAYLARNLNRMAKIHPNGYSFFPQTWVLPSEFHDLKNFTKNGKYTFIVKPEMMSQGKGLYLIKNIESINKINPCIVQRYVENPLLIDNLKFDLRIYVLVLGIDPLRIYMYKDGMARFSTEEYEVPKKGNMNNVYMHLTNYSINKNNTGFCNENQFDVEGKAHKRSLQSIWELLSDEIGQRYTECLIKRIKSIIVKTMITVRNHVNHAYKSSQPDDLENSLCFEILGFDVMVDDNLEPYLLEVNHAPSFATDSPLDYQVKHDLITDTFKLLNLSVKRKFEYKSEELRSTQHRIFTGKKTKYTPEERKQIKDEYDLQRHEFEFNNCGNYELIFSQQMNKYSKYIKDADFVSDQFATGNKYQKKMEELAEGSKEAKKAPKYRNLLS</sequence>
<reference evidence="5" key="1">
    <citation type="submission" date="2023-07" db="EMBL/GenBank/DDBJ databases">
        <authorList>
            <consortium name="AG Swart"/>
            <person name="Singh M."/>
            <person name="Singh A."/>
            <person name="Seah K."/>
            <person name="Emmerich C."/>
        </authorList>
    </citation>
    <scope>NUCLEOTIDE SEQUENCE</scope>
    <source>
        <strain evidence="5">DP1</strain>
    </source>
</reference>
<dbReference type="GO" id="GO:0005524">
    <property type="term" value="F:ATP binding"/>
    <property type="evidence" value="ECO:0007669"/>
    <property type="project" value="UniProtKB-KW"/>
</dbReference>
<proteinExistence type="predicted"/>
<dbReference type="PANTHER" id="PTHR12241:SF147">
    <property type="entry name" value="TUBULIN POLYGLUTAMYLASE TTLL7"/>
    <property type="match status" value="1"/>
</dbReference>
<dbReference type="AlphaFoldDB" id="A0AAD2DBF6"/>
<protein>
    <submittedName>
        <fullName evidence="5">Uncharacterized protein</fullName>
    </submittedName>
</protein>
<keyword evidence="6" id="KW-1185">Reference proteome</keyword>
<dbReference type="Proteomes" id="UP001295684">
    <property type="component" value="Unassembled WGS sequence"/>
</dbReference>
<dbReference type="PROSITE" id="PS51221">
    <property type="entry name" value="TTL"/>
    <property type="match status" value="1"/>
</dbReference>
<feature type="compositionally biased region" description="Polar residues" evidence="4">
    <location>
        <begin position="1"/>
        <end position="15"/>
    </location>
</feature>
<evidence type="ECO:0000313" key="5">
    <source>
        <dbReference type="EMBL" id="CAI2386570.1"/>
    </source>
</evidence>
<feature type="region of interest" description="Disordered" evidence="4">
    <location>
        <begin position="101"/>
        <end position="132"/>
    </location>
</feature>
<keyword evidence="1" id="KW-0436">Ligase</keyword>
<organism evidence="5 6">
    <name type="scientific">Euplotes crassus</name>
    <dbReference type="NCBI Taxonomy" id="5936"/>
    <lineage>
        <taxon>Eukaryota</taxon>
        <taxon>Sar</taxon>
        <taxon>Alveolata</taxon>
        <taxon>Ciliophora</taxon>
        <taxon>Intramacronucleata</taxon>
        <taxon>Spirotrichea</taxon>
        <taxon>Hypotrichia</taxon>
        <taxon>Euplotida</taxon>
        <taxon>Euplotidae</taxon>
        <taxon>Moneuplotes</taxon>
    </lineage>
</organism>